<evidence type="ECO:0000313" key="1">
    <source>
        <dbReference type="EMBL" id="CAH3015173.1"/>
    </source>
</evidence>
<dbReference type="Proteomes" id="UP001159427">
    <property type="component" value="Unassembled WGS sequence"/>
</dbReference>
<protein>
    <submittedName>
        <fullName evidence="1">Uncharacterized protein</fullName>
    </submittedName>
</protein>
<name>A0ABN8LI50_9CNID</name>
<organism evidence="1 2">
    <name type="scientific">Porites evermanni</name>
    <dbReference type="NCBI Taxonomy" id="104178"/>
    <lineage>
        <taxon>Eukaryota</taxon>
        <taxon>Metazoa</taxon>
        <taxon>Cnidaria</taxon>
        <taxon>Anthozoa</taxon>
        <taxon>Hexacorallia</taxon>
        <taxon>Scleractinia</taxon>
        <taxon>Fungiina</taxon>
        <taxon>Poritidae</taxon>
        <taxon>Porites</taxon>
    </lineage>
</organism>
<reference evidence="1 2" key="1">
    <citation type="submission" date="2022-05" db="EMBL/GenBank/DDBJ databases">
        <authorList>
            <consortium name="Genoscope - CEA"/>
            <person name="William W."/>
        </authorList>
    </citation>
    <scope>NUCLEOTIDE SEQUENCE [LARGE SCALE GENOMIC DNA]</scope>
</reference>
<sequence>MPIQSALPELALSKNGARYLLKRNASAEALLRKQSFLIDKAKAEREKFFDQERAMFLQSQAKRKVQTTQLCRLSTSPLTKIAGTEVEKKWGVDSDIILYTKLRGNQGFSLNNKVSFASPKHLVSVSYNLSGDQHLSKILRPEPTDESGSMRRLKEFICVLPPLQSRPHKFSRN</sequence>
<gene>
    <name evidence="1" type="ORF">PEVE_00013524</name>
</gene>
<proteinExistence type="predicted"/>
<keyword evidence="2" id="KW-1185">Reference proteome</keyword>
<evidence type="ECO:0000313" key="2">
    <source>
        <dbReference type="Proteomes" id="UP001159427"/>
    </source>
</evidence>
<comment type="caution">
    <text evidence="1">The sequence shown here is derived from an EMBL/GenBank/DDBJ whole genome shotgun (WGS) entry which is preliminary data.</text>
</comment>
<accession>A0ABN8LI50</accession>
<dbReference type="EMBL" id="CALNXI010000020">
    <property type="protein sequence ID" value="CAH3015173.1"/>
    <property type="molecule type" value="Genomic_DNA"/>
</dbReference>